<evidence type="ECO:0000313" key="7">
    <source>
        <dbReference type="EMBL" id="OYD56202.1"/>
    </source>
</evidence>
<evidence type="ECO:0000256" key="4">
    <source>
        <dbReference type="ARBA" id="ARBA00023163"/>
    </source>
</evidence>
<dbReference type="Proteomes" id="UP000215059">
    <property type="component" value="Unassembled WGS sequence"/>
</dbReference>
<dbReference type="SUPFAM" id="SSF100950">
    <property type="entry name" value="NagB/RpiA/CoA transferase-like"/>
    <property type="match status" value="1"/>
</dbReference>
<sequence length="345" mass="37902">MKELINIQQKLLPDLIEVMRKRYSILSVVRSHEPIGRRSLAANLNLTERVLRSEVTFLRDQGLLHIGSSGMSLTEEGSSTLTKLSEMMKELSGLRVLESGLKDILNLSEVIVVPGDSDSDPWVKTELGKAAIQRLKQELKGDNVIAVTGGTTLAAVAEMMTPGSKDQELLFVPARGGLGEKVENQANTICAAMAQKANGHYRLLHLPDQLSKDTYLSLIQEPVIKEVMELLHSASIVIHGIGDARTMAERRNSSSELIEKLGQERAVAEAFGYYFDKQGKVVHRVRTIGLQLEELQNSELIMAVAGGSSKAQAISSFMKHGPKGVLVTDEGAARQLYDELRSDYR</sequence>
<dbReference type="InterPro" id="IPR048715">
    <property type="entry name" value="CggR_N"/>
</dbReference>
<feature type="domain" description="CggR N-terminal DNA binding" evidence="6">
    <location>
        <begin position="18"/>
        <end position="88"/>
    </location>
</feature>
<keyword evidence="3" id="KW-0238">DNA-binding</keyword>
<dbReference type="InterPro" id="IPR037171">
    <property type="entry name" value="NagB/RpiA_transferase-like"/>
</dbReference>
<comment type="caution">
    <text evidence="7">The sequence shown here is derived from an EMBL/GenBank/DDBJ whole genome shotgun (WGS) entry which is preliminary data.</text>
</comment>
<dbReference type="Gene3D" id="1.10.10.10">
    <property type="entry name" value="Winged helix-like DNA-binding domain superfamily/Winged helix DNA-binding domain"/>
    <property type="match status" value="1"/>
</dbReference>
<feature type="domain" description="Sugar-binding" evidence="5">
    <location>
        <begin position="91"/>
        <end position="336"/>
    </location>
</feature>
<comment type="similarity">
    <text evidence="1">Belongs to the SorC transcriptional regulatory family.</text>
</comment>
<evidence type="ECO:0000259" key="5">
    <source>
        <dbReference type="Pfam" id="PF04198"/>
    </source>
</evidence>
<dbReference type="PANTHER" id="PTHR34294:SF5">
    <property type="entry name" value="CENTRAL GLYCOLYTIC GENES REGULATOR"/>
    <property type="match status" value="1"/>
</dbReference>
<dbReference type="GO" id="GO:0003677">
    <property type="term" value="F:DNA binding"/>
    <property type="evidence" value="ECO:0007669"/>
    <property type="project" value="UniProtKB-KW"/>
</dbReference>
<dbReference type="InterPro" id="IPR036390">
    <property type="entry name" value="WH_DNA-bd_sf"/>
</dbReference>
<dbReference type="GO" id="GO:0030246">
    <property type="term" value="F:carbohydrate binding"/>
    <property type="evidence" value="ECO:0007669"/>
    <property type="project" value="InterPro"/>
</dbReference>
<dbReference type="Gene3D" id="3.40.50.1360">
    <property type="match status" value="1"/>
</dbReference>
<accession>A0A235F4P6</accession>
<dbReference type="InterPro" id="IPR036388">
    <property type="entry name" value="WH-like_DNA-bd_sf"/>
</dbReference>
<dbReference type="InterPro" id="IPR007324">
    <property type="entry name" value="Sugar-bd_dom_put"/>
</dbReference>
<dbReference type="RefSeq" id="WP_094254043.1">
    <property type="nucleotide sequence ID" value="NZ_JBHLXL010000001.1"/>
</dbReference>
<evidence type="ECO:0000256" key="1">
    <source>
        <dbReference type="ARBA" id="ARBA00010466"/>
    </source>
</evidence>
<dbReference type="InterPro" id="IPR051054">
    <property type="entry name" value="SorC_transcr_regulators"/>
</dbReference>
<keyword evidence="2" id="KW-0805">Transcription regulation</keyword>
<dbReference type="EMBL" id="NOII01000030">
    <property type="protein sequence ID" value="OYD56202.1"/>
    <property type="molecule type" value="Genomic_DNA"/>
</dbReference>
<protein>
    <submittedName>
        <fullName evidence="7">Uncharacterized protein</fullName>
    </submittedName>
</protein>
<keyword evidence="4" id="KW-0804">Transcription</keyword>
<keyword evidence="8" id="KW-1185">Reference proteome</keyword>
<evidence type="ECO:0000259" key="6">
    <source>
        <dbReference type="Pfam" id="PF21715"/>
    </source>
</evidence>
<gene>
    <name evidence="7" type="ORF">CGZ90_18745</name>
</gene>
<dbReference type="Pfam" id="PF21715">
    <property type="entry name" value="CggR_N"/>
    <property type="match status" value="1"/>
</dbReference>
<dbReference type="Pfam" id="PF04198">
    <property type="entry name" value="Sugar-bind"/>
    <property type="match status" value="1"/>
</dbReference>
<organism evidence="7 8">
    <name type="scientific">Fictibacillus aquaticus</name>
    <dbReference type="NCBI Taxonomy" id="2021314"/>
    <lineage>
        <taxon>Bacteria</taxon>
        <taxon>Bacillati</taxon>
        <taxon>Bacillota</taxon>
        <taxon>Bacilli</taxon>
        <taxon>Bacillales</taxon>
        <taxon>Fictibacillaceae</taxon>
        <taxon>Fictibacillus</taxon>
    </lineage>
</organism>
<proteinExistence type="inferred from homology"/>
<name>A0A235F4P6_9BACL</name>
<evidence type="ECO:0000256" key="3">
    <source>
        <dbReference type="ARBA" id="ARBA00023125"/>
    </source>
</evidence>
<evidence type="ECO:0000313" key="8">
    <source>
        <dbReference type="Proteomes" id="UP000215059"/>
    </source>
</evidence>
<dbReference type="PANTHER" id="PTHR34294">
    <property type="entry name" value="TRANSCRIPTIONAL REGULATOR-RELATED"/>
    <property type="match status" value="1"/>
</dbReference>
<dbReference type="SUPFAM" id="SSF46785">
    <property type="entry name" value="Winged helix' DNA-binding domain"/>
    <property type="match status" value="1"/>
</dbReference>
<reference evidence="7 8" key="1">
    <citation type="submission" date="2017-07" db="EMBL/GenBank/DDBJ databases">
        <title>Fictibacillus sp. nov. GDSW-R2A3 Genome sequencing and assembly.</title>
        <authorList>
            <person name="Mayilraj S."/>
        </authorList>
    </citation>
    <scope>NUCLEOTIDE SEQUENCE [LARGE SCALE GENOMIC DNA]</scope>
    <source>
        <strain evidence="7 8">GDSW-R2A3</strain>
    </source>
</reference>
<dbReference type="OrthoDB" id="9793820at2"/>
<evidence type="ECO:0000256" key="2">
    <source>
        <dbReference type="ARBA" id="ARBA00023015"/>
    </source>
</evidence>
<dbReference type="AlphaFoldDB" id="A0A235F4P6"/>